<dbReference type="PROSITE" id="PS00383">
    <property type="entry name" value="TYR_PHOSPHATASE_1"/>
    <property type="match status" value="1"/>
</dbReference>
<accession>A0A371P4S4</accession>
<keyword evidence="3" id="KW-1185">Reference proteome</keyword>
<dbReference type="SUPFAM" id="SSF52799">
    <property type="entry name" value="(Phosphotyrosine protein) phosphatases II"/>
    <property type="match status" value="1"/>
</dbReference>
<dbReference type="AlphaFoldDB" id="A0A371P4S4"/>
<dbReference type="GO" id="GO:0004721">
    <property type="term" value="F:phosphoprotein phosphatase activity"/>
    <property type="evidence" value="ECO:0007669"/>
    <property type="project" value="InterPro"/>
</dbReference>
<sequence>MTQTTPNLRDIGGRPAADGRLVATGRVLRSAVPHPDDQHPDGHSWPPSLVIDLRSSTESRSSHPLEAAGSRVVNLPLLAALRPGVAPAESLAVLYRIVLDTAAPELVELVGEVSREPGTTLIHCAAGKDRTGIAIALLLRLVGVPRDEVLHDYRLTEHALAEIDRRLRPPASAAPPPVHTYPPGFAHVSPEALDAVLDVWDAHDDGVEGWFVAAGGSSAAIDQLRRTLLA</sequence>
<organism evidence="2 3">
    <name type="scientific">Aeromicrobium endophyticum</name>
    <dbReference type="NCBI Taxonomy" id="2292704"/>
    <lineage>
        <taxon>Bacteria</taxon>
        <taxon>Bacillati</taxon>
        <taxon>Actinomycetota</taxon>
        <taxon>Actinomycetes</taxon>
        <taxon>Propionibacteriales</taxon>
        <taxon>Nocardioidaceae</taxon>
        <taxon>Aeromicrobium</taxon>
    </lineage>
</organism>
<dbReference type="Gene3D" id="3.90.190.10">
    <property type="entry name" value="Protein tyrosine phosphatase superfamily"/>
    <property type="match status" value="1"/>
</dbReference>
<evidence type="ECO:0000313" key="2">
    <source>
        <dbReference type="EMBL" id="REK70943.1"/>
    </source>
</evidence>
<dbReference type="InterPro" id="IPR016130">
    <property type="entry name" value="Tyr_Pase_AS"/>
</dbReference>
<dbReference type="OrthoDB" id="1188001at2"/>
<feature type="domain" description="Tyrosine specific protein phosphatases" evidence="1">
    <location>
        <begin position="104"/>
        <end position="168"/>
    </location>
</feature>
<dbReference type="InterPro" id="IPR029021">
    <property type="entry name" value="Prot-tyrosine_phosphatase-like"/>
</dbReference>
<dbReference type="InterPro" id="IPR000387">
    <property type="entry name" value="Tyr_Pase_dom"/>
</dbReference>
<gene>
    <name evidence="2" type="ORF">DX116_17860</name>
</gene>
<dbReference type="PROSITE" id="PS50056">
    <property type="entry name" value="TYR_PHOSPHATASE_2"/>
    <property type="match status" value="1"/>
</dbReference>
<proteinExistence type="predicted"/>
<dbReference type="RefSeq" id="WP_119705528.1">
    <property type="nucleotide sequence ID" value="NZ_JBHSOI010000002.1"/>
</dbReference>
<comment type="caution">
    <text evidence="2">The sequence shown here is derived from an EMBL/GenBank/DDBJ whole genome shotgun (WGS) entry which is preliminary data.</text>
</comment>
<dbReference type="Proteomes" id="UP000265581">
    <property type="component" value="Unassembled WGS sequence"/>
</dbReference>
<dbReference type="InterPro" id="IPR026893">
    <property type="entry name" value="Tyr/Ser_Pase_IphP-type"/>
</dbReference>
<evidence type="ECO:0000313" key="3">
    <source>
        <dbReference type="Proteomes" id="UP000265581"/>
    </source>
</evidence>
<name>A0A371P4S4_9ACTN</name>
<evidence type="ECO:0000259" key="1">
    <source>
        <dbReference type="PROSITE" id="PS50056"/>
    </source>
</evidence>
<protein>
    <submittedName>
        <fullName evidence="2">Protein-tyrosine-phosphatase</fullName>
    </submittedName>
</protein>
<dbReference type="Pfam" id="PF13350">
    <property type="entry name" value="Y_phosphatase3"/>
    <property type="match status" value="1"/>
</dbReference>
<reference evidence="2 3" key="1">
    <citation type="submission" date="2018-08" db="EMBL/GenBank/DDBJ databases">
        <title>Aeromicrobium sp. M2KJ-4, whole genome shotgun sequence.</title>
        <authorList>
            <person name="Tuo L."/>
        </authorList>
    </citation>
    <scope>NUCLEOTIDE SEQUENCE [LARGE SCALE GENOMIC DNA]</scope>
    <source>
        <strain evidence="2 3">M2KJ-4</strain>
    </source>
</reference>
<dbReference type="EMBL" id="QUBR01000002">
    <property type="protein sequence ID" value="REK70943.1"/>
    <property type="molecule type" value="Genomic_DNA"/>
</dbReference>